<dbReference type="OrthoDB" id="8694498at2"/>
<dbReference type="InterPro" id="IPR016162">
    <property type="entry name" value="Ald_DH_N"/>
</dbReference>
<keyword evidence="1" id="KW-0560">Oxidoreductase</keyword>
<comment type="caution">
    <text evidence="4">The sequence shown here is derived from an EMBL/GenBank/DDBJ whole genome shotgun (WGS) entry which is preliminary data.</text>
</comment>
<feature type="domain" description="Aldehyde dehydrogenase" evidence="3">
    <location>
        <begin position="88"/>
        <end position="142"/>
    </location>
</feature>
<evidence type="ECO:0000256" key="2">
    <source>
        <dbReference type="SAM" id="MobiDB-lite"/>
    </source>
</evidence>
<accession>A0A4U0SMX2</accession>
<keyword evidence="5" id="KW-1185">Reference proteome</keyword>
<dbReference type="Gene3D" id="3.40.309.10">
    <property type="entry name" value="Aldehyde Dehydrogenase, Chain A, domain 2"/>
    <property type="match status" value="1"/>
</dbReference>
<dbReference type="RefSeq" id="WP_136723722.1">
    <property type="nucleotide sequence ID" value="NZ_SUMC01000009.1"/>
</dbReference>
<feature type="region of interest" description="Disordered" evidence="2">
    <location>
        <begin position="63"/>
        <end position="92"/>
    </location>
</feature>
<dbReference type="SUPFAM" id="SSF53720">
    <property type="entry name" value="ALDH-like"/>
    <property type="match status" value="1"/>
</dbReference>
<organism evidence="4 5">
    <name type="scientific">Actinacidiphila oryziradicis</name>
    <dbReference type="NCBI Taxonomy" id="2571141"/>
    <lineage>
        <taxon>Bacteria</taxon>
        <taxon>Bacillati</taxon>
        <taxon>Actinomycetota</taxon>
        <taxon>Actinomycetes</taxon>
        <taxon>Kitasatosporales</taxon>
        <taxon>Streptomycetaceae</taxon>
        <taxon>Actinacidiphila</taxon>
    </lineage>
</organism>
<dbReference type="Proteomes" id="UP000305778">
    <property type="component" value="Unassembled WGS sequence"/>
</dbReference>
<feature type="region of interest" description="Disordered" evidence="2">
    <location>
        <begin position="150"/>
        <end position="178"/>
    </location>
</feature>
<dbReference type="Pfam" id="PF00171">
    <property type="entry name" value="Aldedh"/>
    <property type="match status" value="1"/>
</dbReference>
<gene>
    <name evidence="4" type="ORF">FCI23_13345</name>
</gene>
<reference evidence="4 5" key="1">
    <citation type="submission" date="2019-04" db="EMBL/GenBank/DDBJ databases">
        <title>Streptomyces oryziradicis sp. nov., a novel actinomycete isolated from rhizosphere soil of rice (Oryza sativa L.).</title>
        <authorList>
            <person name="Li C."/>
        </authorList>
    </citation>
    <scope>NUCLEOTIDE SEQUENCE [LARGE SCALE GENOMIC DNA]</scope>
    <source>
        <strain evidence="4 5">NEAU-C40</strain>
    </source>
</reference>
<dbReference type="Gene3D" id="3.40.605.10">
    <property type="entry name" value="Aldehyde Dehydrogenase, Chain A, domain 1"/>
    <property type="match status" value="1"/>
</dbReference>
<name>A0A4U0SMX2_9ACTN</name>
<dbReference type="GO" id="GO:0016620">
    <property type="term" value="F:oxidoreductase activity, acting on the aldehyde or oxo group of donors, NAD or NADP as acceptor"/>
    <property type="evidence" value="ECO:0007669"/>
    <property type="project" value="InterPro"/>
</dbReference>
<dbReference type="InterPro" id="IPR016161">
    <property type="entry name" value="Ald_DH/histidinol_DH"/>
</dbReference>
<evidence type="ECO:0000256" key="1">
    <source>
        <dbReference type="ARBA" id="ARBA00023002"/>
    </source>
</evidence>
<evidence type="ECO:0000313" key="5">
    <source>
        <dbReference type="Proteomes" id="UP000305778"/>
    </source>
</evidence>
<sequence>MALPAFSPLHPRLGALQAHTRLRVDDHPVSEDAPAERQLCPDAPGAVLDGADELDALDLRQRLEQPRPQLRARRGPGPVARSGLPPRQTSFGLASGVRTRDIGRGHRMAAAIRAGVVRVNTYGWFDVAVPYGGFGLSSFGEALDVPTQTRWRPGTCPLTPRSSPTPASWPRTSCRRGG</sequence>
<dbReference type="InterPro" id="IPR016163">
    <property type="entry name" value="Ald_DH_C"/>
</dbReference>
<proteinExistence type="predicted"/>
<evidence type="ECO:0000259" key="3">
    <source>
        <dbReference type="Pfam" id="PF00171"/>
    </source>
</evidence>
<dbReference type="PANTHER" id="PTHR11699">
    <property type="entry name" value="ALDEHYDE DEHYDROGENASE-RELATED"/>
    <property type="match status" value="1"/>
</dbReference>
<dbReference type="EMBL" id="SUMC01000009">
    <property type="protein sequence ID" value="TKA11310.1"/>
    <property type="molecule type" value="Genomic_DNA"/>
</dbReference>
<dbReference type="InterPro" id="IPR015590">
    <property type="entry name" value="Aldehyde_DH_dom"/>
</dbReference>
<protein>
    <submittedName>
        <fullName evidence="4">Aldehyde dehydrogenase family protein</fullName>
    </submittedName>
</protein>
<evidence type="ECO:0000313" key="4">
    <source>
        <dbReference type="EMBL" id="TKA11310.1"/>
    </source>
</evidence>
<dbReference type="AlphaFoldDB" id="A0A4U0SMX2"/>